<proteinExistence type="predicted"/>
<organism evidence="2">
    <name type="scientific">Arundo donax</name>
    <name type="common">Giant reed</name>
    <name type="synonym">Donax arundinaceus</name>
    <dbReference type="NCBI Taxonomy" id="35708"/>
    <lineage>
        <taxon>Eukaryota</taxon>
        <taxon>Viridiplantae</taxon>
        <taxon>Streptophyta</taxon>
        <taxon>Embryophyta</taxon>
        <taxon>Tracheophyta</taxon>
        <taxon>Spermatophyta</taxon>
        <taxon>Magnoliopsida</taxon>
        <taxon>Liliopsida</taxon>
        <taxon>Poales</taxon>
        <taxon>Poaceae</taxon>
        <taxon>PACMAD clade</taxon>
        <taxon>Arundinoideae</taxon>
        <taxon>Arundineae</taxon>
        <taxon>Arundo</taxon>
    </lineage>
</organism>
<feature type="signal peptide" evidence="1">
    <location>
        <begin position="1"/>
        <end position="30"/>
    </location>
</feature>
<name>A0A0A9GPS4_ARUDO</name>
<evidence type="ECO:0000256" key="1">
    <source>
        <dbReference type="SAM" id="SignalP"/>
    </source>
</evidence>
<keyword evidence="1" id="KW-0732">Signal</keyword>
<reference evidence="2" key="1">
    <citation type="submission" date="2014-09" db="EMBL/GenBank/DDBJ databases">
        <authorList>
            <person name="Magalhaes I.L.F."/>
            <person name="Oliveira U."/>
            <person name="Santos F.R."/>
            <person name="Vidigal T.H.D.A."/>
            <person name="Brescovit A.D."/>
            <person name="Santos A.J."/>
        </authorList>
    </citation>
    <scope>NUCLEOTIDE SEQUENCE</scope>
    <source>
        <tissue evidence="2">Shoot tissue taken approximately 20 cm above the soil surface</tissue>
    </source>
</reference>
<dbReference type="EMBL" id="GBRH01171404">
    <property type="protein sequence ID" value="JAE26492.1"/>
    <property type="molecule type" value="Transcribed_RNA"/>
</dbReference>
<reference evidence="2" key="2">
    <citation type="journal article" date="2015" name="Data Brief">
        <title>Shoot transcriptome of the giant reed, Arundo donax.</title>
        <authorList>
            <person name="Barrero R.A."/>
            <person name="Guerrero F.D."/>
            <person name="Moolhuijzen P."/>
            <person name="Goolsby J.A."/>
            <person name="Tidwell J."/>
            <person name="Bellgard S.E."/>
            <person name="Bellgard M.I."/>
        </authorList>
    </citation>
    <scope>NUCLEOTIDE SEQUENCE</scope>
    <source>
        <tissue evidence="2">Shoot tissue taken approximately 20 cm above the soil surface</tissue>
    </source>
</reference>
<feature type="chain" id="PRO_5002047868" evidence="1">
    <location>
        <begin position="31"/>
        <end position="59"/>
    </location>
</feature>
<sequence length="59" mass="6652">MTTGSSLCQSCKRPYLLILVLCFLLHKIHLCFMGDVKCCLGHSATVLLKSMLMKFQKMS</sequence>
<evidence type="ECO:0000313" key="2">
    <source>
        <dbReference type="EMBL" id="JAE26492.1"/>
    </source>
</evidence>
<accession>A0A0A9GPS4</accession>
<protein>
    <submittedName>
        <fullName evidence="2">Uncharacterized protein</fullName>
    </submittedName>
</protein>
<dbReference type="AlphaFoldDB" id="A0A0A9GPS4"/>